<feature type="region of interest" description="Disordered" evidence="1">
    <location>
        <begin position="1"/>
        <end position="55"/>
    </location>
</feature>
<organism evidence="2 3">
    <name type="scientific">Streptomyces ambofaciens</name>
    <dbReference type="NCBI Taxonomy" id="1889"/>
    <lineage>
        <taxon>Bacteria</taxon>
        <taxon>Bacillati</taxon>
        <taxon>Actinomycetota</taxon>
        <taxon>Actinomycetes</taxon>
        <taxon>Kitasatosporales</taxon>
        <taxon>Streptomycetaceae</taxon>
        <taxon>Streptomyces</taxon>
    </lineage>
</organism>
<proteinExistence type="predicted"/>
<keyword evidence="3" id="KW-1185">Reference proteome</keyword>
<reference evidence="2 3" key="2">
    <citation type="journal article" date="2016" name="Genome Announc.">
        <title>Complete Genome Sequence of Streptomyces ambofaciens DSM 40697, a Paradigm for Genome Plasticity Studies.</title>
        <authorList>
            <person name="Thibessard A."/>
            <person name="Leblond P."/>
        </authorList>
    </citation>
    <scope>NUCLEOTIDE SEQUENCE [LARGE SCALE GENOMIC DNA]</scope>
    <source>
        <strain evidence="2 3">DSM 40697</strain>
    </source>
</reference>
<dbReference type="Proteomes" id="UP000076720">
    <property type="component" value="Chromosome"/>
</dbReference>
<protein>
    <submittedName>
        <fullName evidence="2">Uncharacterized protein</fullName>
    </submittedName>
</protein>
<accession>A0ABM6B652</accession>
<sequence length="92" mass="9833">MPLPGHGNHRHGNQGHGNHGHGSHRHGNHRHGNHRRTVQRLTTGSKALRTSAPDGVTACREGRLAKYPRTPGQLAPPICTVRSATGLPVRGA</sequence>
<feature type="compositionally biased region" description="Basic residues" evidence="1">
    <location>
        <begin position="7"/>
        <end position="38"/>
    </location>
</feature>
<evidence type="ECO:0000313" key="3">
    <source>
        <dbReference type="Proteomes" id="UP000076720"/>
    </source>
</evidence>
<dbReference type="EMBL" id="CP012949">
    <property type="protein sequence ID" value="ANB09359.1"/>
    <property type="molecule type" value="Genomic_DNA"/>
</dbReference>
<name>A0ABM6B652_STRAM</name>
<dbReference type="RefSeq" id="WP_063483497.1">
    <property type="nucleotide sequence ID" value="NZ_CP012949.1"/>
</dbReference>
<gene>
    <name evidence="2" type="ORF">SAM40697_5403</name>
</gene>
<evidence type="ECO:0000313" key="2">
    <source>
        <dbReference type="EMBL" id="ANB09359.1"/>
    </source>
</evidence>
<reference evidence="3" key="1">
    <citation type="submission" date="2015-10" db="EMBL/GenBank/DDBJ databases">
        <title>Complete genome sequence of Streptomyces ambofaciens DSM 40697.</title>
        <authorList>
            <person name="Thibessard A."/>
            <person name="Leblond P."/>
        </authorList>
    </citation>
    <scope>NUCLEOTIDE SEQUENCE [LARGE SCALE GENOMIC DNA]</scope>
    <source>
        <strain evidence="3">DSM 40697</strain>
    </source>
</reference>
<evidence type="ECO:0000256" key="1">
    <source>
        <dbReference type="SAM" id="MobiDB-lite"/>
    </source>
</evidence>